<feature type="compositionally biased region" description="Basic and acidic residues" evidence="1">
    <location>
        <begin position="123"/>
        <end position="155"/>
    </location>
</feature>
<gene>
    <name evidence="3" type="ORF">PLEPLA_LOCUS39740</name>
</gene>
<proteinExistence type="predicted"/>
<dbReference type="AlphaFoldDB" id="A0A9N7VGQ7"/>
<dbReference type="Proteomes" id="UP001153269">
    <property type="component" value="Unassembled WGS sequence"/>
</dbReference>
<feature type="domain" description="Neural chondroitin sulphate proteoglycan cytoplasmic" evidence="2">
    <location>
        <begin position="142"/>
        <end position="198"/>
    </location>
</feature>
<feature type="compositionally biased region" description="Acidic residues" evidence="1">
    <location>
        <begin position="105"/>
        <end position="115"/>
    </location>
</feature>
<sequence>MEVIETEEEEDCEREEDEGGGWVTMMGSRHEDSLMAGESSSVHGLCVIPGTIRLGLVGVMVDDEGEGEEERGGWGGGGGRVQHERHNTASSSGRLKEKSKRSEEREEEEEEEDEQVEIRTNIRVKDGEREERASEGARERGGRDSKYRPSSEQHNDNFSLSTIAEGSHPNVRKLCDTPPNVPHARALAYYDNIICQRRQRPARALTRAPFYEKTPTVLCGDPLAHPLLSLNCSLSPLVTSCIGGSGEPTGASLTEAWVASSGHAAVVAAWKTMSRYTWECKTKEESDCERIKEELVYSDMSDNDQVLCCMGRCSGDVHRCFPRLPERRALSLMQVTARVLLNKHHYHASRA</sequence>
<dbReference type="EMBL" id="CADEAL010004111">
    <property type="protein sequence ID" value="CAB1452001.1"/>
    <property type="molecule type" value="Genomic_DNA"/>
</dbReference>
<evidence type="ECO:0000256" key="1">
    <source>
        <dbReference type="SAM" id="MobiDB-lite"/>
    </source>
</evidence>
<comment type="caution">
    <text evidence="3">The sequence shown here is derived from an EMBL/GenBank/DDBJ whole genome shotgun (WGS) entry which is preliminary data.</text>
</comment>
<feature type="compositionally biased region" description="Acidic residues" evidence="1">
    <location>
        <begin position="1"/>
        <end position="19"/>
    </location>
</feature>
<feature type="region of interest" description="Disordered" evidence="1">
    <location>
        <begin position="65"/>
        <end position="163"/>
    </location>
</feature>
<evidence type="ECO:0000313" key="3">
    <source>
        <dbReference type="EMBL" id="CAB1452001.1"/>
    </source>
</evidence>
<protein>
    <recommendedName>
        <fullName evidence="2">Neural chondroitin sulphate proteoglycan cytoplasmic domain-containing protein</fullName>
    </recommendedName>
</protein>
<reference evidence="3" key="1">
    <citation type="submission" date="2020-03" db="EMBL/GenBank/DDBJ databases">
        <authorList>
            <person name="Weist P."/>
        </authorList>
    </citation>
    <scope>NUCLEOTIDE SEQUENCE</scope>
</reference>
<evidence type="ECO:0000313" key="4">
    <source>
        <dbReference type="Proteomes" id="UP001153269"/>
    </source>
</evidence>
<organism evidence="3 4">
    <name type="scientific">Pleuronectes platessa</name>
    <name type="common">European plaice</name>
    <dbReference type="NCBI Taxonomy" id="8262"/>
    <lineage>
        <taxon>Eukaryota</taxon>
        <taxon>Metazoa</taxon>
        <taxon>Chordata</taxon>
        <taxon>Craniata</taxon>
        <taxon>Vertebrata</taxon>
        <taxon>Euteleostomi</taxon>
        <taxon>Actinopterygii</taxon>
        <taxon>Neopterygii</taxon>
        <taxon>Teleostei</taxon>
        <taxon>Neoteleostei</taxon>
        <taxon>Acanthomorphata</taxon>
        <taxon>Carangaria</taxon>
        <taxon>Pleuronectiformes</taxon>
        <taxon>Pleuronectoidei</taxon>
        <taxon>Pleuronectidae</taxon>
        <taxon>Pleuronectes</taxon>
    </lineage>
</organism>
<dbReference type="Pfam" id="PF06567">
    <property type="entry name" value="Neural_ProG_Cyt"/>
    <property type="match status" value="1"/>
</dbReference>
<feature type="region of interest" description="Disordered" evidence="1">
    <location>
        <begin position="1"/>
        <end position="22"/>
    </location>
</feature>
<name>A0A9N7VGQ7_PLEPL</name>
<dbReference type="InterPro" id="IPR009505">
    <property type="entry name" value="Neural_ProG_Cyt"/>
</dbReference>
<feature type="compositionally biased region" description="Basic and acidic residues" evidence="1">
    <location>
        <begin position="94"/>
        <end position="104"/>
    </location>
</feature>
<keyword evidence="4" id="KW-1185">Reference proteome</keyword>
<evidence type="ECO:0000259" key="2">
    <source>
        <dbReference type="Pfam" id="PF06567"/>
    </source>
</evidence>
<accession>A0A9N7VGQ7</accession>